<dbReference type="InterPro" id="IPR006059">
    <property type="entry name" value="SBP"/>
</dbReference>
<gene>
    <name evidence="5" type="ORF">LQV63_18120</name>
</gene>
<evidence type="ECO:0000256" key="2">
    <source>
        <dbReference type="ARBA" id="ARBA00022448"/>
    </source>
</evidence>
<comment type="caution">
    <text evidence="5">The sequence shown here is derived from an EMBL/GenBank/DDBJ whole genome shotgun (WGS) entry which is preliminary data.</text>
</comment>
<keyword evidence="6" id="KW-1185">Reference proteome</keyword>
<dbReference type="SUPFAM" id="SSF53850">
    <property type="entry name" value="Periplasmic binding protein-like II"/>
    <property type="match status" value="1"/>
</dbReference>
<organism evidence="5 6">
    <name type="scientific">Paenibacillus profundus</name>
    <dbReference type="NCBI Taxonomy" id="1173085"/>
    <lineage>
        <taxon>Bacteria</taxon>
        <taxon>Bacillati</taxon>
        <taxon>Bacillota</taxon>
        <taxon>Bacilli</taxon>
        <taxon>Bacillales</taxon>
        <taxon>Paenibacillaceae</taxon>
        <taxon>Paenibacillus</taxon>
    </lineage>
</organism>
<keyword evidence="3 4" id="KW-0732">Signal</keyword>
<feature type="chain" id="PRO_5047058789" evidence="4">
    <location>
        <begin position="25"/>
        <end position="428"/>
    </location>
</feature>
<name>A0ABS8YNP8_9BACL</name>
<dbReference type="Gene3D" id="3.40.190.10">
    <property type="entry name" value="Periplasmic binding protein-like II"/>
    <property type="match status" value="2"/>
</dbReference>
<dbReference type="Pfam" id="PF01547">
    <property type="entry name" value="SBP_bac_1"/>
    <property type="match status" value="1"/>
</dbReference>
<accession>A0ABS8YNP8</accession>
<dbReference type="PROSITE" id="PS51257">
    <property type="entry name" value="PROKAR_LIPOPROTEIN"/>
    <property type="match status" value="1"/>
</dbReference>
<evidence type="ECO:0000313" key="5">
    <source>
        <dbReference type="EMBL" id="MCE5171219.1"/>
    </source>
</evidence>
<keyword evidence="2" id="KW-0813">Transport</keyword>
<dbReference type="EMBL" id="JAJNBZ010000015">
    <property type="protein sequence ID" value="MCE5171219.1"/>
    <property type="molecule type" value="Genomic_DNA"/>
</dbReference>
<dbReference type="Proteomes" id="UP001199916">
    <property type="component" value="Unassembled WGS sequence"/>
</dbReference>
<dbReference type="RefSeq" id="WP_019421552.1">
    <property type="nucleotide sequence ID" value="NZ_JAJNBZ010000015.1"/>
</dbReference>
<evidence type="ECO:0000256" key="4">
    <source>
        <dbReference type="SAM" id="SignalP"/>
    </source>
</evidence>
<protein>
    <submittedName>
        <fullName evidence="5">Extracellular solute-binding protein</fullName>
    </submittedName>
</protein>
<evidence type="ECO:0000256" key="1">
    <source>
        <dbReference type="ARBA" id="ARBA00008520"/>
    </source>
</evidence>
<dbReference type="PANTHER" id="PTHR30061:SF50">
    <property type="entry name" value="MALTOSE_MALTODEXTRIN-BINDING PERIPLASMIC PROTEIN"/>
    <property type="match status" value="1"/>
</dbReference>
<dbReference type="PANTHER" id="PTHR30061">
    <property type="entry name" value="MALTOSE-BINDING PERIPLASMIC PROTEIN"/>
    <property type="match status" value="1"/>
</dbReference>
<sequence>MRKLMLMLLTSVVTLSLISGCAGGGSASGTEGAASDAANAGNSEKVTIKIMDFKTEITDKIKAMAADYMAQNPNVNIEAQVTSNYDTLLKTRFAAGDGPDIFMTRAYTDIQDWSGRLVDLSGEPWMDKVVPSSEPGMTVDGKKLGFPLAVEGYGFIYNKDLFAQAGIDTLPTTLTELKQANEKLKTAGISSYSEGYKSFWVLGQHLFNLPFAFEKDPAATIENMSKGEAKIADLANLNGFFDVLDMTVQYGKGADTIGLSYDNQVSDFASGKTAMIQQGVWAIDSITKINPDMNIGMFAIPLNENADETKLPVGVSTYYSINKDSQNIDESKKFLTWLHENGQKYIVDSYKLIPAFTDLKTTAELGPLAADLNKYLQDDNTLIWSFQLWPSGIAEDFTVPLQAYVGGHFDKEQTIQELQKVWDQKVKK</sequence>
<reference evidence="5 6" key="1">
    <citation type="submission" date="2021-11" db="EMBL/GenBank/DDBJ databases">
        <title>Draft genome sequence of Paenibacillus profundus YoMME, a new Gram-positive bacteria with exoelectrogenic properties.</title>
        <authorList>
            <person name="Hubenova Y."/>
            <person name="Hubenova E."/>
            <person name="Manasiev Y."/>
            <person name="Peykov S."/>
            <person name="Mitov M."/>
        </authorList>
    </citation>
    <scope>NUCLEOTIDE SEQUENCE [LARGE SCALE GENOMIC DNA]</scope>
    <source>
        <strain evidence="5 6">YoMME</strain>
    </source>
</reference>
<evidence type="ECO:0000256" key="3">
    <source>
        <dbReference type="ARBA" id="ARBA00022729"/>
    </source>
</evidence>
<proteinExistence type="inferred from homology"/>
<evidence type="ECO:0000313" key="6">
    <source>
        <dbReference type="Proteomes" id="UP001199916"/>
    </source>
</evidence>
<comment type="similarity">
    <text evidence="1">Belongs to the bacterial solute-binding protein 1 family.</text>
</comment>
<feature type="signal peptide" evidence="4">
    <location>
        <begin position="1"/>
        <end position="24"/>
    </location>
</feature>